<evidence type="ECO:0000313" key="2">
    <source>
        <dbReference type="EMBL" id="ADW01568.1"/>
    </source>
</evidence>
<dbReference type="EMBL" id="CP002475">
    <property type="protein sequence ID" value="ADW01568.1"/>
    <property type="molecule type" value="Genomic_DNA"/>
</dbReference>
<dbReference type="AlphaFoldDB" id="A0A8D3WF43"/>
<protein>
    <submittedName>
        <fullName evidence="2">Uncharacterized protein</fullName>
    </submittedName>
</protein>
<evidence type="ECO:0000313" key="3">
    <source>
        <dbReference type="Proteomes" id="UP000002066"/>
    </source>
</evidence>
<dbReference type="Proteomes" id="UP000002066">
    <property type="component" value="Chromosome"/>
</dbReference>
<feature type="region of interest" description="Disordered" evidence="1">
    <location>
        <begin position="1"/>
        <end position="39"/>
    </location>
</feature>
<reference evidence="2 3" key="1">
    <citation type="submission" date="2011-01" db="EMBL/GenBank/DDBJ databases">
        <title>Complete sequence of chromosome of Streptomyces flavogriseus ATCC 33331.</title>
        <authorList>
            <consortium name="US DOE Joint Genome Institute"/>
            <person name="Lucas S."/>
            <person name="Copeland A."/>
            <person name="Lapidus A."/>
            <person name="Cheng J.-F."/>
            <person name="Goodwin L."/>
            <person name="Pitluck S."/>
            <person name="Davenport K."/>
            <person name="Detter J.C."/>
            <person name="Han C."/>
            <person name="Tapia R."/>
            <person name="Land M."/>
            <person name="Hauser L."/>
            <person name="Kyrpides N."/>
            <person name="Ivanova N."/>
            <person name="Ovchinnikova G."/>
            <person name="Pagani I."/>
            <person name="Brumm P."/>
            <person name="Mead D."/>
            <person name="Woyke T."/>
        </authorList>
    </citation>
    <scope>NUCLEOTIDE SEQUENCE [LARGE SCALE GENOMIC DNA]</scope>
    <source>
        <strain evidence="3">ATCC 33331 / IAF-45CD</strain>
    </source>
</reference>
<sequence>MAGKEEYGKTCHSDLSDNTATRGGCAGAGGERPAGHRTECRVVAAGPASRRMPDDARVPAAGVLRCGRWAVGRERQRSRPHHT</sequence>
<proteinExistence type="predicted"/>
<organism evidence="2 3">
    <name type="scientific">Streptomyces pratensis (strain ATCC 33331 / IAF-45CD)</name>
    <dbReference type="NCBI Taxonomy" id="591167"/>
    <lineage>
        <taxon>Bacteria</taxon>
        <taxon>Bacillati</taxon>
        <taxon>Actinomycetota</taxon>
        <taxon>Actinomycetes</taxon>
        <taxon>Kitasatosporales</taxon>
        <taxon>Streptomycetaceae</taxon>
        <taxon>Streptomyces</taxon>
    </lineage>
</organism>
<gene>
    <name evidence="2" type="ordered locus">Sfla_0100</name>
</gene>
<name>A0A8D3WF43_STRFA</name>
<feature type="compositionally biased region" description="Basic and acidic residues" evidence="1">
    <location>
        <begin position="1"/>
        <end position="15"/>
    </location>
</feature>
<accession>A0A8D3WF43</accession>
<dbReference type="KEGG" id="sfa:Sfla_0100"/>
<evidence type="ECO:0000256" key="1">
    <source>
        <dbReference type="SAM" id="MobiDB-lite"/>
    </source>
</evidence>